<dbReference type="GO" id="GO:0016651">
    <property type="term" value="F:oxidoreductase activity, acting on NAD(P)H"/>
    <property type="evidence" value="ECO:0007669"/>
    <property type="project" value="UniProtKB-ARBA"/>
</dbReference>
<reference evidence="10 11" key="1">
    <citation type="submission" date="2016-04" db="EMBL/GenBank/DDBJ databases">
        <title>Genome sequence of Clostridium magnum DSM 2767.</title>
        <authorList>
            <person name="Poehlein A."/>
            <person name="Uhlig R."/>
            <person name="Fischer R."/>
            <person name="Bahl H."/>
            <person name="Daniel R."/>
        </authorList>
    </citation>
    <scope>NUCLEOTIDE SEQUENCE [LARGE SCALE GENOMIC DNA]</scope>
    <source>
        <strain evidence="10 11">DSM 2767</strain>
    </source>
</reference>
<dbReference type="PROSITE" id="PS00198">
    <property type="entry name" value="4FE4S_FER_1"/>
    <property type="match status" value="2"/>
</dbReference>
<dbReference type="PANTHER" id="PTHR24960:SF79">
    <property type="entry name" value="PHOTOSYSTEM I IRON-SULFUR CENTER"/>
    <property type="match status" value="1"/>
</dbReference>
<dbReference type="GO" id="GO:0046872">
    <property type="term" value="F:metal ion binding"/>
    <property type="evidence" value="ECO:0007669"/>
    <property type="project" value="UniProtKB-KW"/>
</dbReference>
<evidence type="ECO:0000256" key="6">
    <source>
        <dbReference type="ARBA" id="ARBA00023004"/>
    </source>
</evidence>
<proteinExistence type="predicted"/>
<feature type="domain" description="Flavodoxin-like" evidence="8">
    <location>
        <begin position="3"/>
        <end position="140"/>
    </location>
</feature>
<dbReference type="Pfam" id="PF12724">
    <property type="entry name" value="Flavodoxin_5"/>
    <property type="match status" value="1"/>
</dbReference>
<keyword evidence="6" id="KW-0408">Iron</keyword>
<comment type="cofactor">
    <cofactor evidence="1">
        <name>[4Fe-4S] cluster</name>
        <dbReference type="ChEBI" id="CHEBI:49883"/>
    </cofactor>
</comment>
<dbReference type="RefSeq" id="WP_066631172.1">
    <property type="nucleotide sequence ID" value="NZ_FQXL01000051.1"/>
</dbReference>
<keyword evidence="4" id="KW-0004">4Fe-4S</keyword>
<dbReference type="PROSITE" id="PS51379">
    <property type="entry name" value="4FE4S_FER_2"/>
    <property type="match status" value="2"/>
</dbReference>
<evidence type="ECO:0000256" key="2">
    <source>
        <dbReference type="ARBA" id="ARBA00003532"/>
    </source>
</evidence>
<dbReference type="STRING" id="1121326.CLMAG_63010"/>
<dbReference type="InterPro" id="IPR050157">
    <property type="entry name" value="PSI_iron-sulfur_center"/>
</dbReference>
<evidence type="ECO:0000256" key="1">
    <source>
        <dbReference type="ARBA" id="ARBA00001966"/>
    </source>
</evidence>
<evidence type="ECO:0000313" key="10">
    <source>
        <dbReference type="EMBL" id="KZL88438.1"/>
    </source>
</evidence>
<evidence type="ECO:0000313" key="11">
    <source>
        <dbReference type="Proteomes" id="UP000076603"/>
    </source>
</evidence>
<dbReference type="PATRIC" id="fig|1121326.3.peg.6368"/>
<evidence type="ECO:0000256" key="4">
    <source>
        <dbReference type="ARBA" id="ARBA00022485"/>
    </source>
</evidence>
<protein>
    <recommendedName>
        <fullName evidence="3">Ferredoxin</fullName>
    </recommendedName>
</protein>
<keyword evidence="7" id="KW-0411">Iron-sulfur</keyword>
<dbReference type="GO" id="GO:0051539">
    <property type="term" value="F:4 iron, 4 sulfur cluster binding"/>
    <property type="evidence" value="ECO:0007669"/>
    <property type="project" value="UniProtKB-KW"/>
</dbReference>
<dbReference type="Pfam" id="PF12838">
    <property type="entry name" value="Fer4_7"/>
    <property type="match status" value="1"/>
</dbReference>
<dbReference type="InterPro" id="IPR029039">
    <property type="entry name" value="Flavoprotein-like_sf"/>
</dbReference>
<dbReference type="InterPro" id="IPR017896">
    <property type="entry name" value="4Fe4S_Fe-S-bd"/>
</dbReference>
<comment type="caution">
    <text evidence="10">The sequence shown here is derived from an EMBL/GenBank/DDBJ whole genome shotgun (WGS) entry which is preliminary data.</text>
</comment>
<feature type="domain" description="4Fe-4S ferredoxin-type" evidence="9">
    <location>
        <begin position="186"/>
        <end position="215"/>
    </location>
</feature>
<dbReference type="SUPFAM" id="SSF52218">
    <property type="entry name" value="Flavoproteins"/>
    <property type="match status" value="1"/>
</dbReference>
<evidence type="ECO:0000256" key="5">
    <source>
        <dbReference type="ARBA" id="ARBA00022723"/>
    </source>
</evidence>
<feature type="domain" description="4Fe-4S ferredoxin-type" evidence="9">
    <location>
        <begin position="218"/>
        <end position="243"/>
    </location>
</feature>
<dbReference type="SUPFAM" id="SSF54862">
    <property type="entry name" value="4Fe-4S ferredoxins"/>
    <property type="match status" value="1"/>
</dbReference>
<name>A0A161WPH0_9CLOT</name>
<comment type="function">
    <text evidence="2">Ferredoxins are iron-sulfur proteins that transfer electrons in a wide variety of metabolic reactions.</text>
</comment>
<dbReference type="InterPro" id="IPR017900">
    <property type="entry name" value="4Fe4S_Fe_S_CS"/>
</dbReference>
<dbReference type="InterPro" id="IPR008254">
    <property type="entry name" value="Flavodoxin/NO_synth"/>
</dbReference>
<dbReference type="Proteomes" id="UP000076603">
    <property type="component" value="Unassembled WGS sequence"/>
</dbReference>
<evidence type="ECO:0000259" key="8">
    <source>
        <dbReference type="PROSITE" id="PS50902"/>
    </source>
</evidence>
<evidence type="ECO:0000259" key="9">
    <source>
        <dbReference type="PROSITE" id="PS51379"/>
    </source>
</evidence>
<dbReference type="GO" id="GO:0010181">
    <property type="term" value="F:FMN binding"/>
    <property type="evidence" value="ECO:0007669"/>
    <property type="project" value="InterPro"/>
</dbReference>
<accession>A0A161WPH0</accession>
<dbReference type="OrthoDB" id="9813995at2"/>
<dbReference type="Gene3D" id="3.40.50.360">
    <property type="match status" value="1"/>
</dbReference>
<dbReference type="InterPro" id="IPR026816">
    <property type="entry name" value="Flavodoxin_dom"/>
</dbReference>
<gene>
    <name evidence="10" type="ORF">CLMAG_63010</name>
</gene>
<keyword evidence="11" id="KW-1185">Reference proteome</keyword>
<dbReference type="PANTHER" id="PTHR24960">
    <property type="entry name" value="PHOTOSYSTEM I IRON-SULFUR CENTER-RELATED"/>
    <property type="match status" value="1"/>
</dbReference>
<dbReference type="AlphaFoldDB" id="A0A161WPH0"/>
<dbReference type="InterPro" id="IPR047964">
    <property type="entry name" value="EFR1-like"/>
</dbReference>
<evidence type="ECO:0000256" key="3">
    <source>
        <dbReference type="ARBA" id="ARBA00013529"/>
    </source>
</evidence>
<dbReference type="PROSITE" id="PS50902">
    <property type="entry name" value="FLAVODOXIN_LIKE"/>
    <property type="match status" value="1"/>
</dbReference>
<organism evidence="10 11">
    <name type="scientific">Clostridium magnum DSM 2767</name>
    <dbReference type="NCBI Taxonomy" id="1121326"/>
    <lineage>
        <taxon>Bacteria</taxon>
        <taxon>Bacillati</taxon>
        <taxon>Bacillota</taxon>
        <taxon>Clostridia</taxon>
        <taxon>Eubacteriales</taxon>
        <taxon>Clostridiaceae</taxon>
        <taxon>Clostridium</taxon>
    </lineage>
</organism>
<keyword evidence="5" id="KW-0479">Metal-binding</keyword>
<dbReference type="NCBIfam" id="NF038196">
    <property type="entry name" value="ferrodoxin_EFR1"/>
    <property type="match status" value="1"/>
</dbReference>
<evidence type="ECO:0000256" key="7">
    <source>
        <dbReference type="ARBA" id="ARBA00023014"/>
    </source>
</evidence>
<sequence>MKGILYYFSGTGNTKWVADRFKEEFGLNNIDLKLINIESLEEINMKGYDFLIIGSSVYGKMQPKIVDNFLHRLPITKKSIRSIVYSTQGASSSAAISVIAKELEKKGFRVMIQSSMKMPNNFYFASGKKPSINEQKEMLKNAEIKVKNLTSCFLENRELKEKVLFPRILLGKISARTFRKVLPKLSRSITAAEECTKCGLCLRNCPKNNITFENGHAIFHSKCMLCLRCIHICPKNAIRYKGKKISQTQKETINCLSLSK</sequence>
<dbReference type="EMBL" id="LWAE01000019">
    <property type="protein sequence ID" value="KZL88438.1"/>
    <property type="molecule type" value="Genomic_DNA"/>
</dbReference>
<dbReference type="Gene3D" id="3.30.70.20">
    <property type="match status" value="1"/>
</dbReference>